<feature type="transmembrane region" description="Helical" evidence="6">
    <location>
        <begin position="243"/>
        <end position="271"/>
    </location>
</feature>
<name>A0ABV3P5B2_9ACTN</name>
<protein>
    <submittedName>
        <fullName evidence="7">APC family permease</fullName>
    </submittedName>
</protein>
<dbReference type="InterPro" id="IPR050367">
    <property type="entry name" value="APC_superfamily"/>
</dbReference>
<keyword evidence="5 6" id="KW-0472">Membrane</keyword>
<accession>A0ABV3P5B2</accession>
<evidence type="ECO:0000256" key="2">
    <source>
        <dbReference type="ARBA" id="ARBA00022475"/>
    </source>
</evidence>
<dbReference type="Gene3D" id="1.20.1740.10">
    <property type="entry name" value="Amino acid/polyamine transporter I"/>
    <property type="match status" value="1"/>
</dbReference>
<feature type="transmembrane region" description="Helical" evidence="6">
    <location>
        <begin position="291"/>
        <end position="322"/>
    </location>
</feature>
<feature type="transmembrane region" description="Helical" evidence="6">
    <location>
        <begin position="55"/>
        <end position="74"/>
    </location>
</feature>
<comment type="subcellular location">
    <subcellularLocation>
        <location evidence="1">Cell membrane</location>
        <topology evidence="1">Multi-pass membrane protein</topology>
    </subcellularLocation>
</comment>
<proteinExistence type="predicted"/>
<sequence length="464" mass="49510">MSTPTGTGELSEFGYAQELKRGLKLRHLVVYGMVFMVPIAPFSIFGGVFDASHGMVPLTYLIGFVAMVFTAVSYQQMSRAFPVAGSVYAYAGRGIAPPVGFLAGWAILLDYLLVPTLLYVIGANAMASVVPGVPQQVWIIGFVLLNTVVNLRGVETTNRANMVFLVAQLAVLVVFVVLAVSAISRGVGGAHWSTLPFYNPAEFSTPLVFTALSVAVLSFLGFDAISTMSEETTGGNRVVGRATLLALCVVAFLFVLQTWLASLLVPGITAFPDADASNNAFYDIARTIAGPWLQVVIAIAVAVGAAIANSLVAQAATSRLLFSMARDRQLPQFLRRVDPVRQVPQRAILLVAGLSLVLGLFFVGQINLLASLCNFGALTSFLLLHVSVVSHHLLKRRQRTYGTHLVVPLIGFAIIGYVLWNADVHAKVGGLVWLAVGGVVLLVLHRLGRSVSFEASDAAVAERV</sequence>
<feature type="transmembrane region" description="Helical" evidence="6">
    <location>
        <begin position="163"/>
        <end position="183"/>
    </location>
</feature>
<evidence type="ECO:0000256" key="4">
    <source>
        <dbReference type="ARBA" id="ARBA00022989"/>
    </source>
</evidence>
<evidence type="ECO:0000313" key="8">
    <source>
        <dbReference type="Proteomes" id="UP001555826"/>
    </source>
</evidence>
<dbReference type="PANTHER" id="PTHR42770">
    <property type="entry name" value="AMINO ACID TRANSPORTER-RELATED"/>
    <property type="match status" value="1"/>
</dbReference>
<feature type="transmembrane region" description="Helical" evidence="6">
    <location>
        <begin position="343"/>
        <end position="362"/>
    </location>
</feature>
<feature type="transmembrane region" description="Helical" evidence="6">
    <location>
        <begin position="368"/>
        <end position="389"/>
    </location>
</feature>
<feature type="transmembrane region" description="Helical" evidence="6">
    <location>
        <begin position="28"/>
        <end position="49"/>
    </location>
</feature>
<feature type="transmembrane region" description="Helical" evidence="6">
    <location>
        <begin position="426"/>
        <end position="444"/>
    </location>
</feature>
<dbReference type="EMBL" id="JBFNQN010000005">
    <property type="protein sequence ID" value="MEW9264821.1"/>
    <property type="molecule type" value="Genomic_DNA"/>
</dbReference>
<dbReference type="PIRSF" id="PIRSF006060">
    <property type="entry name" value="AA_transporter"/>
    <property type="match status" value="1"/>
</dbReference>
<dbReference type="PANTHER" id="PTHR42770:SF16">
    <property type="entry name" value="AMINO ACID PERMEASE"/>
    <property type="match status" value="1"/>
</dbReference>
<evidence type="ECO:0000256" key="6">
    <source>
        <dbReference type="SAM" id="Phobius"/>
    </source>
</evidence>
<reference evidence="7 8" key="1">
    <citation type="submission" date="2024-07" db="EMBL/GenBank/DDBJ databases">
        <authorList>
            <person name="Thanompreechachai J."/>
            <person name="Duangmal K."/>
        </authorList>
    </citation>
    <scope>NUCLEOTIDE SEQUENCE [LARGE SCALE GENOMIC DNA]</scope>
    <source>
        <strain evidence="7 8">KCTC 19886</strain>
    </source>
</reference>
<dbReference type="RefSeq" id="WP_367637641.1">
    <property type="nucleotide sequence ID" value="NZ_JBFNQN010000005.1"/>
</dbReference>
<evidence type="ECO:0000256" key="5">
    <source>
        <dbReference type="ARBA" id="ARBA00023136"/>
    </source>
</evidence>
<organism evidence="7 8">
    <name type="scientific">Kineococcus endophyticus</name>
    <dbReference type="NCBI Taxonomy" id="1181883"/>
    <lineage>
        <taxon>Bacteria</taxon>
        <taxon>Bacillati</taxon>
        <taxon>Actinomycetota</taxon>
        <taxon>Actinomycetes</taxon>
        <taxon>Kineosporiales</taxon>
        <taxon>Kineosporiaceae</taxon>
        <taxon>Kineococcus</taxon>
    </lineage>
</organism>
<comment type="caution">
    <text evidence="7">The sequence shown here is derived from an EMBL/GenBank/DDBJ whole genome shotgun (WGS) entry which is preliminary data.</text>
</comment>
<gene>
    <name evidence="7" type="ORF">AB1207_08685</name>
</gene>
<evidence type="ECO:0000313" key="7">
    <source>
        <dbReference type="EMBL" id="MEW9264821.1"/>
    </source>
</evidence>
<dbReference type="Proteomes" id="UP001555826">
    <property type="component" value="Unassembled WGS sequence"/>
</dbReference>
<evidence type="ECO:0000256" key="1">
    <source>
        <dbReference type="ARBA" id="ARBA00004651"/>
    </source>
</evidence>
<feature type="transmembrane region" description="Helical" evidence="6">
    <location>
        <begin position="401"/>
        <end position="420"/>
    </location>
</feature>
<dbReference type="InterPro" id="IPR002293">
    <property type="entry name" value="AA/rel_permease1"/>
</dbReference>
<evidence type="ECO:0000256" key="3">
    <source>
        <dbReference type="ARBA" id="ARBA00022692"/>
    </source>
</evidence>
<feature type="transmembrane region" description="Helical" evidence="6">
    <location>
        <begin position="95"/>
        <end position="121"/>
    </location>
</feature>
<keyword evidence="4 6" id="KW-1133">Transmembrane helix</keyword>
<feature type="transmembrane region" description="Helical" evidence="6">
    <location>
        <begin position="203"/>
        <end position="222"/>
    </location>
</feature>
<keyword evidence="2" id="KW-1003">Cell membrane</keyword>
<keyword evidence="3 6" id="KW-0812">Transmembrane</keyword>
<keyword evidence="8" id="KW-1185">Reference proteome</keyword>
<feature type="transmembrane region" description="Helical" evidence="6">
    <location>
        <begin position="133"/>
        <end position="151"/>
    </location>
</feature>
<dbReference type="Pfam" id="PF13520">
    <property type="entry name" value="AA_permease_2"/>
    <property type="match status" value="1"/>
</dbReference>